<reference evidence="2" key="1">
    <citation type="submission" date="2015-07" db="EMBL/GenBank/DDBJ databases">
        <title>MeaNS - Measles Nucleotide Surveillance Program.</title>
        <authorList>
            <person name="Tran T."/>
            <person name="Druce J."/>
        </authorList>
    </citation>
    <scope>NUCLEOTIDE SEQUENCE</scope>
    <source>
        <strain evidence="2">UCB-OBI-ISO-001</strain>
        <tissue evidence="2">Gonad</tissue>
    </source>
</reference>
<keyword evidence="1" id="KW-0812">Transmembrane</keyword>
<organism evidence="2">
    <name type="scientific">Octopus bimaculoides</name>
    <name type="common">California two-spotted octopus</name>
    <dbReference type="NCBI Taxonomy" id="37653"/>
    <lineage>
        <taxon>Eukaryota</taxon>
        <taxon>Metazoa</taxon>
        <taxon>Spiralia</taxon>
        <taxon>Lophotrochozoa</taxon>
        <taxon>Mollusca</taxon>
        <taxon>Cephalopoda</taxon>
        <taxon>Coleoidea</taxon>
        <taxon>Octopodiformes</taxon>
        <taxon>Octopoda</taxon>
        <taxon>Incirrata</taxon>
        <taxon>Octopodidae</taxon>
        <taxon>Octopus</taxon>
    </lineage>
</organism>
<name>A0A0L8IHM7_OCTBM</name>
<evidence type="ECO:0000313" key="2">
    <source>
        <dbReference type="EMBL" id="KOG00997.1"/>
    </source>
</evidence>
<proteinExistence type="predicted"/>
<accession>A0A0L8IHM7</accession>
<dbReference type="AlphaFoldDB" id="A0A0L8IHM7"/>
<keyword evidence="1" id="KW-0472">Membrane</keyword>
<dbReference type="EMBL" id="KQ415684">
    <property type="protein sequence ID" value="KOG00997.1"/>
    <property type="molecule type" value="Genomic_DNA"/>
</dbReference>
<gene>
    <name evidence="2" type="ORF">OCBIM_22018682mg</name>
</gene>
<evidence type="ECO:0000256" key="1">
    <source>
        <dbReference type="SAM" id="Phobius"/>
    </source>
</evidence>
<protein>
    <submittedName>
        <fullName evidence="2">Uncharacterized protein</fullName>
    </submittedName>
</protein>
<feature type="transmembrane region" description="Helical" evidence="1">
    <location>
        <begin position="25"/>
        <end position="48"/>
    </location>
</feature>
<sequence length="49" mass="5732">MIEIIEIYLLLVNPIADDDCLRIHLYIKVAIFILLIISFQHFGVTVNFK</sequence>
<keyword evidence="1" id="KW-1133">Transmembrane helix</keyword>